<dbReference type="AlphaFoldDB" id="A0A2R8C115"/>
<feature type="transmembrane region" description="Helical" evidence="1">
    <location>
        <begin position="49"/>
        <end position="67"/>
    </location>
</feature>
<organism evidence="2 3">
    <name type="scientific">Palleronia abyssalis</name>
    <dbReference type="NCBI Taxonomy" id="1501240"/>
    <lineage>
        <taxon>Bacteria</taxon>
        <taxon>Pseudomonadati</taxon>
        <taxon>Pseudomonadota</taxon>
        <taxon>Alphaproteobacteria</taxon>
        <taxon>Rhodobacterales</taxon>
        <taxon>Roseobacteraceae</taxon>
        <taxon>Palleronia</taxon>
    </lineage>
</organism>
<protein>
    <recommendedName>
        <fullName evidence="4">EamA domain-containing protein</fullName>
    </recommendedName>
</protein>
<dbReference type="Proteomes" id="UP000244912">
    <property type="component" value="Unassembled WGS sequence"/>
</dbReference>
<sequence>MARYAVRSEPIPVTNESLGVTLRILSTLAFAAMAAFVKALGDAVPLGQVVFFRSAVALLPLVAFLWWRGDWPRGLATRHPL</sequence>
<accession>A0A2R8C115</accession>
<evidence type="ECO:0008006" key="4">
    <source>
        <dbReference type="Google" id="ProtNLM"/>
    </source>
</evidence>
<evidence type="ECO:0000313" key="2">
    <source>
        <dbReference type="EMBL" id="SPJ26105.1"/>
    </source>
</evidence>
<reference evidence="2 3" key="1">
    <citation type="submission" date="2018-03" db="EMBL/GenBank/DDBJ databases">
        <authorList>
            <person name="Keele B.F."/>
        </authorList>
    </citation>
    <scope>NUCLEOTIDE SEQUENCE [LARGE SCALE GENOMIC DNA]</scope>
    <source>
        <strain evidence="2 3">CECT 8504</strain>
    </source>
</reference>
<keyword evidence="3" id="KW-1185">Reference proteome</keyword>
<dbReference type="EMBL" id="ONZF01000014">
    <property type="protein sequence ID" value="SPJ26105.1"/>
    <property type="molecule type" value="Genomic_DNA"/>
</dbReference>
<keyword evidence="1" id="KW-1133">Transmembrane helix</keyword>
<gene>
    <name evidence="2" type="ORF">PAA8504_03961</name>
</gene>
<name>A0A2R8C115_9RHOB</name>
<keyword evidence="1" id="KW-0812">Transmembrane</keyword>
<keyword evidence="1" id="KW-0472">Membrane</keyword>
<evidence type="ECO:0000256" key="1">
    <source>
        <dbReference type="SAM" id="Phobius"/>
    </source>
</evidence>
<feature type="transmembrane region" description="Helical" evidence="1">
    <location>
        <begin position="20"/>
        <end position="37"/>
    </location>
</feature>
<dbReference type="RefSeq" id="WP_245897705.1">
    <property type="nucleotide sequence ID" value="NZ_ONZF01000014.1"/>
</dbReference>
<proteinExistence type="predicted"/>
<evidence type="ECO:0000313" key="3">
    <source>
        <dbReference type="Proteomes" id="UP000244912"/>
    </source>
</evidence>